<keyword evidence="2" id="KW-0472">Membrane</keyword>
<feature type="transmembrane region" description="Helical" evidence="2">
    <location>
        <begin position="193"/>
        <end position="217"/>
    </location>
</feature>
<reference evidence="3 4" key="1">
    <citation type="submission" date="2022-10" db="EMBL/GenBank/DDBJ databases">
        <title>The complete genomes of actinobacterial strains from the NBC collection.</title>
        <authorList>
            <person name="Joergensen T.S."/>
            <person name="Alvarez Arevalo M."/>
            <person name="Sterndorff E.B."/>
            <person name="Faurdal D."/>
            <person name="Vuksanovic O."/>
            <person name="Mourched A.-S."/>
            <person name="Charusanti P."/>
            <person name="Shaw S."/>
            <person name="Blin K."/>
            <person name="Weber T."/>
        </authorList>
    </citation>
    <scope>NUCLEOTIDE SEQUENCE [LARGE SCALE GENOMIC DNA]</scope>
    <source>
        <strain evidence="3 4">NBC_00123</strain>
    </source>
</reference>
<keyword evidence="2" id="KW-0812">Transmembrane</keyword>
<keyword evidence="4" id="KW-1185">Reference proteome</keyword>
<accession>A0ABZ1LF73</accession>
<evidence type="ECO:0000313" key="4">
    <source>
        <dbReference type="Proteomes" id="UP001622594"/>
    </source>
</evidence>
<evidence type="ECO:0000256" key="2">
    <source>
        <dbReference type="SAM" id="Phobius"/>
    </source>
</evidence>
<keyword evidence="2" id="KW-1133">Transmembrane helix</keyword>
<feature type="transmembrane region" description="Helical" evidence="2">
    <location>
        <begin position="155"/>
        <end position="173"/>
    </location>
</feature>
<proteinExistence type="predicted"/>
<organism evidence="3 4">
    <name type="scientific">Streptomyces zaomyceticus</name>
    <dbReference type="NCBI Taxonomy" id="68286"/>
    <lineage>
        <taxon>Bacteria</taxon>
        <taxon>Bacillati</taxon>
        <taxon>Actinomycetota</taxon>
        <taxon>Actinomycetes</taxon>
        <taxon>Kitasatosporales</taxon>
        <taxon>Streptomycetaceae</taxon>
        <taxon>Streptomyces</taxon>
    </lineage>
</organism>
<evidence type="ECO:0000256" key="1">
    <source>
        <dbReference type="SAM" id="MobiDB-lite"/>
    </source>
</evidence>
<gene>
    <name evidence="3" type="ORF">OG814_27090</name>
</gene>
<protein>
    <submittedName>
        <fullName evidence="3">Uncharacterized protein</fullName>
    </submittedName>
</protein>
<name>A0ABZ1LF73_9ACTN</name>
<feature type="region of interest" description="Disordered" evidence="1">
    <location>
        <begin position="1"/>
        <end position="24"/>
    </location>
</feature>
<dbReference type="EMBL" id="CP108188">
    <property type="protein sequence ID" value="WTR72680.1"/>
    <property type="molecule type" value="Genomic_DNA"/>
</dbReference>
<feature type="transmembrane region" description="Helical" evidence="2">
    <location>
        <begin position="247"/>
        <end position="267"/>
    </location>
</feature>
<sequence length="273" mass="29335">MINTERRPRAARHDPAMTANPNQQTDLRKVLYQCRLGRDDLERVFAMACEGIESPTIKVSTVSGSTRFWEGNLADLVATVQSQPTEAGDEWTNLSLEAASPGRERLVSITIDSERTEYNVSGSDAVWAYGQAARLDSFLGNKGAVTQSPKYETKMSLAFVLFFLVVGAFFLLADSGPDTVSECLAQTRKAKEGAPLVNSLFAALLAIGLTGAIAPIVKRRALRARLQVHSNIPTGGWWSRLSTGERIAAIGVPIAVVAAIGATMSGFSDVFGT</sequence>
<feature type="compositionally biased region" description="Basic and acidic residues" evidence="1">
    <location>
        <begin position="1"/>
        <end position="15"/>
    </location>
</feature>
<evidence type="ECO:0000313" key="3">
    <source>
        <dbReference type="EMBL" id="WTR72680.1"/>
    </source>
</evidence>
<dbReference type="RefSeq" id="WP_327161742.1">
    <property type="nucleotide sequence ID" value="NZ_CP108062.1"/>
</dbReference>
<dbReference type="Proteomes" id="UP001622594">
    <property type="component" value="Chromosome"/>
</dbReference>